<feature type="transmembrane region" description="Helical" evidence="2">
    <location>
        <begin position="12"/>
        <end position="31"/>
    </location>
</feature>
<feature type="transmembrane region" description="Helical" evidence="2">
    <location>
        <begin position="37"/>
        <end position="55"/>
    </location>
</feature>
<dbReference type="InterPro" id="IPR046550">
    <property type="entry name" value="DUF6704"/>
</dbReference>
<dbReference type="EMBL" id="JACBZD010000001">
    <property type="protein sequence ID" value="NYI07145.1"/>
    <property type="molecule type" value="Genomic_DNA"/>
</dbReference>
<comment type="caution">
    <text evidence="3">The sequence shown here is derived from an EMBL/GenBank/DDBJ whole genome shotgun (WGS) entry which is preliminary data.</text>
</comment>
<sequence length="80" mass="8037">MSANSHGHTPAAWTAVTIMMIGFLIGSIAVVLASPTLVVVGLVVVVAGLVVGGVMRQMGLGQKPRASARQGSQPARAEAS</sequence>
<keyword evidence="2" id="KW-0472">Membrane</keyword>
<keyword evidence="4" id="KW-1185">Reference proteome</keyword>
<evidence type="ECO:0000256" key="2">
    <source>
        <dbReference type="SAM" id="Phobius"/>
    </source>
</evidence>
<dbReference type="Pfam" id="PF20447">
    <property type="entry name" value="DUF6704"/>
    <property type="match status" value="1"/>
</dbReference>
<proteinExistence type="predicted"/>
<evidence type="ECO:0000256" key="1">
    <source>
        <dbReference type="SAM" id="MobiDB-lite"/>
    </source>
</evidence>
<evidence type="ECO:0000313" key="4">
    <source>
        <dbReference type="Proteomes" id="UP000567795"/>
    </source>
</evidence>
<dbReference type="Proteomes" id="UP000567795">
    <property type="component" value="Unassembled WGS sequence"/>
</dbReference>
<feature type="region of interest" description="Disordered" evidence="1">
    <location>
        <begin position="61"/>
        <end position="80"/>
    </location>
</feature>
<gene>
    <name evidence="3" type="ORF">FHU37_004088</name>
</gene>
<protein>
    <submittedName>
        <fullName evidence="3">Nucleoside recognition membrane protein YjiH</fullName>
    </submittedName>
</protein>
<evidence type="ECO:0000313" key="3">
    <source>
        <dbReference type="EMBL" id="NYI07145.1"/>
    </source>
</evidence>
<keyword evidence="2" id="KW-0812">Transmembrane</keyword>
<organism evidence="3 4">
    <name type="scientific">Allostreptomyces psammosilenae</name>
    <dbReference type="NCBI Taxonomy" id="1892865"/>
    <lineage>
        <taxon>Bacteria</taxon>
        <taxon>Bacillati</taxon>
        <taxon>Actinomycetota</taxon>
        <taxon>Actinomycetes</taxon>
        <taxon>Kitasatosporales</taxon>
        <taxon>Streptomycetaceae</taxon>
        <taxon>Allostreptomyces</taxon>
    </lineage>
</organism>
<dbReference type="RefSeq" id="WP_179815615.1">
    <property type="nucleotide sequence ID" value="NZ_JACBZD010000001.1"/>
</dbReference>
<keyword evidence="2" id="KW-1133">Transmembrane helix</keyword>
<dbReference type="AlphaFoldDB" id="A0A852ZYJ7"/>
<reference evidence="3 4" key="1">
    <citation type="submission" date="2020-07" db="EMBL/GenBank/DDBJ databases">
        <title>Sequencing the genomes of 1000 actinobacteria strains.</title>
        <authorList>
            <person name="Klenk H.-P."/>
        </authorList>
    </citation>
    <scope>NUCLEOTIDE SEQUENCE [LARGE SCALE GENOMIC DNA]</scope>
    <source>
        <strain evidence="3 4">DSM 42178</strain>
    </source>
</reference>
<dbReference type="NCBIfam" id="NF041681">
    <property type="entry name" value="HGxxPAAW"/>
    <property type="match status" value="1"/>
</dbReference>
<name>A0A852ZYJ7_9ACTN</name>
<accession>A0A852ZYJ7</accession>